<proteinExistence type="predicted"/>
<evidence type="ECO:0000313" key="1">
    <source>
        <dbReference type="EMBL" id="SVB15317.1"/>
    </source>
</evidence>
<accession>A0A382BQ91</accession>
<dbReference type="EMBL" id="UINC01030626">
    <property type="protein sequence ID" value="SVB15317.1"/>
    <property type="molecule type" value="Genomic_DNA"/>
</dbReference>
<name>A0A382BQ91_9ZZZZ</name>
<organism evidence="1">
    <name type="scientific">marine metagenome</name>
    <dbReference type="NCBI Taxonomy" id="408172"/>
    <lineage>
        <taxon>unclassified sequences</taxon>
        <taxon>metagenomes</taxon>
        <taxon>ecological metagenomes</taxon>
    </lineage>
</organism>
<dbReference type="AlphaFoldDB" id="A0A382BQ91"/>
<sequence length="35" mass="3942">MFVHNGEIWEQGSARTVLDEPKTPELRSFLGAVLI</sequence>
<protein>
    <submittedName>
        <fullName evidence="1">Uncharacterized protein</fullName>
    </submittedName>
</protein>
<gene>
    <name evidence="1" type="ORF">METZ01_LOCUS168171</name>
</gene>
<reference evidence="1" key="1">
    <citation type="submission" date="2018-05" db="EMBL/GenBank/DDBJ databases">
        <authorList>
            <person name="Lanie J.A."/>
            <person name="Ng W.-L."/>
            <person name="Kazmierczak K.M."/>
            <person name="Andrzejewski T.M."/>
            <person name="Davidsen T.M."/>
            <person name="Wayne K.J."/>
            <person name="Tettelin H."/>
            <person name="Glass J.I."/>
            <person name="Rusch D."/>
            <person name="Podicherti R."/>
            <person name="Tsui H.-C.T."/>
            <person name="Winkler M.E."/>
        </authorList>
    </citation>
    <scope>NUCLEOTIDE SEQUENCE</scope>
</reference>